<proteinExistence type="predicted"/>
<dbReference type="EMBL" id="CAOF01000180">
    <property type="protein sequence ID" value="CCO49648.1"/>
    <property type="molecule type" value="Genomic_DNA"/>
</dbReference>
<name>A0AAV2VYH9_9VIBR</name>
<dbReference type="Proteomes" id="UP000018211">
    <property type="component" value="Unassembled WGS sequence"/>
</dbReference>
<protein>
    <recommendedName>
        <fullName evidence="3">Solute-binding protein family 3/N-terminal domain-containing protein</fullName>
    </recommendedName>
</protein>
<comment type="caution">
    <text evidence="1">The sequence shown here is derived from an EMBL/GenBank/DDBJ whole genome shotgun (WGS) entry which is preliminary data.</text>
</comment>
<evidence type="ECO:0000313" key="2">
    <source>
        <dbReference type="Proteomes" id="UP000018211"/>
    </source>
</evidence>
<organism evidence="1 2">
    <name type="scientific">Vibrio nigripulchritudo SOn1</name>
    <dbReference type="NCBI Taxonomy" id="1238450"/>
    <lineage>
        <taxon>Bacteria</taxon>
        <taxon>Pseudomonadati</taxon>
        <taxon>Pseudomonadota</taxon>
        <taxon>Gammaproteobacteria</taxon>
        <taxon>Vibrionales</taxon>
        <taxon>Vibrionaceae</taxon>
        <taxon>Vibrio</taxon>
    </lineage>
</organism>
<evidence type="ECO:0000313" key="1">
    <source>
        <dbReference type="EMBL" id="CCO49648.1"/>
    </source>
</evidence>
<accession>A0AAV2VYH9</accession>
<dbReference type="SUPFAM" id="SSF53850">
    <property type="entry name" value="Periplasmic binding protein-like II"/>
    <property type="match status" value="1"/>
</dbReference>
<reference evidence="1 2" key="1">
    <citation type="journal article" date="2013" name="ISME J.">
        <title>Comparative genomics of pathogenic lineages of Vibrio nigripulchritudo identifies virulence-associated traits.</title>
        <authorList>
            <person name="Goudenege D."/>
            <person name="Labreuche Y."/>
            <person name="Krin E."/>
            <person name="Ansquer D."/>
            <person name="Mangenot S."/>
            <person name="Calteau A."/>
            <person name="Medigue C."/>
            <person name="Mazel D."/>
            <person name="Polz M.F."/>
            <person name="Le Roux F."/>
        </authorList>
    </citation>
    <scope>NUCLEOTIDE SEQUENCE [LARGE SCALE GENOMIC DNA]</scope>
    <source>
        <strain evidence="1 2">SOn1</strain>
    </source>
</reference>
<dbReference type="RefSeq" id="WP_022613702.1">
    <property type="nucleotide sequence ID" value="NZ_LK391965.1"/>
</dbReference>
<gene>
    <name evidence="1" type="ORF">VIBNISOn1_840053</name>
</gene>
<dbReference type="AlphaFoldDB" id="A0AAV2VYH9"/>
<sequence length="266" mass="30674">MRLCHWLVGFSLCYGIAFNVFAINKVTLTLPAFKDNGHEFFHELLTESLKAQGIEVTIITPSRHTPQKRAVHMLNKNQISLYWLVKTNERDKKYALVDVPLTNGMIGQRILLIPKGAQHHYKNINTLLDLQKSGLVAGLGANWYDIDVWKASNLPYHVKDGEWRQLYEMLSETGGVNYFPRGMHEVLAEAEGQPQLEIEDRLILKYNRSMVFYLSESAIEYKLLIERALKQAKESGLMQQLIDKHWKKTINTIKPEDRTIIELISP</sequence>
<evidence type="ECO:0008006" key="3">
    <source>
        <dbReference type="Google" id="ProtNLM"/>
    </source>
</evidence>